<feature type="chain" id="PRO_5041340512" description="glucan endo-1,3-beta-D-glucosidase" evidence="9">
    <location>
        <begin position="19"/>
        <end position="513"/>
    </location>
</feature>
<evidence type="ECO:0000313" key="12">
    <source>
        <dbReference type="EMBL" id="KAJ9158493.1"/>
    </source>
</evidence>
<feature type="compositionally biased region" description="Basic residues" evidence="8">
    <location>
        <begin position="134"/>
        <end position="154"/>
    </location>
</feature>
<evidence type="ECO:0000256" key="9">
    <source>
        <dbReference type="SAM" id="SignalP"/>
    </source>
</evidence>
<evidence type="ECO:0000256" key="5">
    <source>
        <dbReference type="ARBA" id="ARBA00022801"/>
    </source>
</evidence>
<feature type="region of interest" description="Disordered" evidence="8">
    <location>
        <begin position="132"/>
        <end position="171"/>
    </location>
</feature>
<dbReference type="PANTHER" id="PTHR31737:SF2">
    <property type="entry name" value="PROTEIN TOS1"/>
    <property type="match status" value="1"/>
</dbReference>
<dbReference type="PANTHER" id="PTHR31737">
    <property type="entry name" value="PROTEIN TOS1"/>
    <property type="match status" value="1"/>
</dbReference>
<dbReference type="GO" id="GO:0042973">
    <property type="term" value="F:glucan endo-1,3-beta-D-glucosidase activity"/>
    <property type="evidence" value="ECO:0007669"/>
    <property type="project" value="UniProtKB-EC"/>
</dbReference>
<comment type="similarity">
    <text evidence="2">Belongs to the PGA52 family.</text>
</comment>
<name>A0AA38RUU4_9PEZI</name>
<evidence type="ECO:0000313" key="13">
    <source>
        <dbReference type="Proteomes" id="UP001174691"/>
    </source>
</evidence>
<dbReference type="GO" id="GO:0071555">
    <property type="term" value="P:cell wall organization"/>
    <property type="evidence" value="ECO:0007669"/>
    <property type="project" value="UniProtKB-KW"/>
</dbReference>
<keyword evidence="13" id="KW-1185">Reference proteome</keyword>
<keyword evidence="5" id="KW-0378">Hydrolase</keyword>
<evidence type="ECO:0000256" key="7">
    <source>
        <dbReference type="ARBA" id="ARBA00023316"/>
    </source>
</evidence>
<evidence type="ECO:0000256" key="3">
    <source>
        <dbReference type="ARBA" id="ARBA00012780"/>
    </source>
</evidence>
<evidence type="ECO:0000259" key="11">
    <source>
        <dbReference type="Pfam" id="PF10290"/>
    </source>
</evidence>
<dbReference type="EC" id="3.2.1.39" evidence="3"/>
<organism evidence="12 13">
    <name type="scientific">Coniochaeta hoffmannii</name>
    <dbReference type="NCBI Taxonomy" id="91930"/>
    <lineage>
        <taxon>Eukaryota</taxon>
        <taxon>Fungi</taxon>
        <taxon>Dikarya</taxon>
        <taxon>Ascomycota</taxon>
        <taxon>Pezizomycotina</taxon>
        <taxon>Sordariomycetes</taxon>
        <taxon>Sordariomycetidae</taxon>
        <taxon>Coniochaetales</taxon>
        <taxon>Coniochaetaceae</taxon>
        <taxon>Coniochaeta</taxon>
    </lineage>
</organism>
<feature type="compositionally biased region" description="Basic and acidic residues" evidence="8">
    <location>
        <begin position="155"/>
        <end position="171"/>
    </location>
</feature>
<comment type="caution">
    <text evidence="12">The sequence shown here is derived from an EMBL/GenBank/DDBJ whole genome shotgun (WGS) entry which is preliminary data.</text>
</comment>
<evidence type="ECO:0000256" key="6">
    <source>
        <dbReference type="ARBA" id="ARBA00023295"/>
    </source>
</evidence>
<feature type="domain" description="Cell wall protein YJL171C/Tos1 N-terminal" evidence="11">
    <location>
        <begin position="56"/>
        <end position="118"/>
    </location>
</feature>
<proteinExistence type="inferred from homology"/>
<keyword evidence="7" id="KW-0961">Cell wall biogenesis/degradation</keyword>
<dbReference type="AlphaFoldDB" id="A0AA38RUU4"/>
<feature type="signal peptide" evidence="9">
    <location>
        <begin position="1"/>
        <end position="18"/>
    </location>
</feature>
<gene>
    <name evidence="12" type="ORF">NKR19_g3237</name>
</gene>
<dbReference type="Proteomes" id="UP001174691">
    <property type="component" value="Unassembled WGS sequence"/>
</dbReference>
<dbReference type="GO" id="GO:0009277">
    <property type="term" value="C:fungal-type cell wall"/>
    <property type="evidence" value="ECO:0007669"/>
    <property type="project" value="TreeGrafter"/>
</dbReference>
<evidence type="ECO:0000256" key="2">
    <source>
        <dbReference type="ARBA" id="ARBA00006055"/>
    </source>
</evidence>
<dbReference type="Pfam" id="PF10290">
    <property type="entry name" value="YJL171C_Tos1_N"/>
    <property type="match status" value="1"/>
</dbReference>
<keyword evidence="6" id="KW-0326">Glycosidase</keyword>
<dbReference type="EMBL" id="JANBVN010000035">
    <property type="protein sequence ID" value="KAJ9158493.1"/>
    <property type="molecule type" value="Genomic_DNA"/>
</dbReference>
<feature type="domain" description="Cell wall protein YJL171C/Tos1 C-terminal" evidence="10">
    <location>
        <begin position="264"/>
        <end position="490"/>
    </location>
</feature>
<dbReference type="Pfam" id="PF10287">
    <property type="entry name" value="YJL171C_Tos1_C"/>
    <property type="match status" value="1"/>
</dbReference>
<feature type="compositionally biased region" description="Low complexity" evidence="8">
    <location>
        <begin position="215"/>
        <end position="229"/>
    </location>
</feature>
<evidence type="ECO:0000256" key="8">
    <source>
        <dbReference type="SAM" id="MobiDB-lite"/>
    </source>
</evidence>
<feature type="region of interest" description="Disordered" evidence="8">
    <location>
        <begin position="191"/>
        <end position="229"/>
    </location>
</feature>
<accession>A0AA38RUU4</accession>
<comment type="catalytic activity">
    <reaction evidence="1">
        <text>Hydrolysis of (1-&gt;3)-beta-D-glucosidic linkages in (1-&gt;3)-beta-D-glucans.</text>
        <dbReference type="EC" id="3.2.1.39"/>
    </reaction>
</comment>
<evidence type="ECO:0000259" key="10">
    <source>
        <dbReference type="Pfam" id="PF10287"/>
    </source>
</evidence>
<reference evidence="12" key="1">
    <citation type="submission" date="2022-07" db="EMBL/GenBank/DDBJ databases">
        <title>Fungi with potential for degradation of polypropylene.</title>
        <authorList>
            <person name="Gostincar C."/>
        </authorList>
    </citation>
    <scope>NUCLEOTIDE SEQUENCE</scope>
    <source>
        <strain evidence="12">EXF-13287</strain>
    </source>
</reference>
<evidence type="ECO:0000256" key="4">
    <source>
        <dbReference type="ARBA" id="ARBA00022729"/>
    </source>
</evidence>
<keyword evidence="4 9" id="KW-0732">Signal</keyword>
<sequence>MKAATGVALLASAGLAQAATLGRPAASPRAAASSGQLCALGSVDEGGNWFCQAVSQVLYTNVGTSSGTYQDVVFMDPKTGECRKEPKSLNGGLAPFDEAMSLHFRGPLKLSKFAVYTPGSKTKRDATDSVAERRHAHNHNHNHARKHARYQHSHLHSERETPHKVEERAEHPTIWVTATINGAVVSWTNDYWGPEDPATPAPAASTQAPAPPSANTPASTPAPAVSADAGPTAIAGVQGAAYVQPTATAAATNTKPSSNPASGGDYVRSAFYDAASGTASGLVFLANYGGQGSGAWTPTFGNTLSYVDSTGTKGASSPQTLGNVTLPSSHEIAIYSDRPCDAASCGYWQPGSVAYQGFGPGDKAFLLELQMPHEAGAGGAQGDMPAFWGMNSKIARQQQYGSCSCWSGDAPGQGGCGEFDFLEVLAPGDDKCKSTVHAINSGGDSNYFVRPADKAVKVAVVFDSASRSVSVKVLDDATVIGDSLSAEDITGFLSTENAAASGGKGASLFAIAS</sequence>
<dbReference type="InterPro" id="IPR018805">
    <property type="entry name" value="YJL171C/Tos1_C"/>
</dbReference>
<protein>
    <recommendedName>
        <fullName evidence="3">glucan endo-1,3-beta-D-glucosidase</fullName>
        <ecNumber evidence="3">3.2.1.39</ecNumber>
    </recommendedName>
</protein>
<dbReference type="InterPro" id="IPR018807">
    <property type="entry name" value="YJL171C/Tos1_N"/>
</dbReference>
<evidence type="ECO:0000256" key="1">
    <source>
        <dbReference type="ARBA" id="ARBA00000382"/>
    </source>
</evidence>